<evidence type="ECO:0000256" key="17">
    <source>
        <dbReference type="RuleBase" id="RU003403"/>
    </source>
</evidence>
<evidence type="ECO:0000313" key="19">
    <source>
        <dbReference type="EMBL" id="QNN93062.1"/>
    </source>
</evidence>
<dbReference type="InterPro" id="IPR050175">
    <property type="entry name" value="Complex_I_Subunit_2"/>
</dbReference>
<reference evidence="19" key="1">
    <citation type="journal article" date="2020" name="Zool. Scr.">
        <title>The phylogeny of Nereididae (Annelida) based on mitochondrial genomes.</title>
        <authorList>
            <person name="Alves P.R."/>
            <person name="Halanych K.M."/>
            <person name="Santos C.S.G."/>
        </authorList>
    </citation>
    <scope>NUCLEOTIDE SEQUENCE</scope>
</reference>
<dbReference type="AlphaFoldDB" id="A0A7G9UIY1"/>
<keyword evidence="9 17" id="KW-1278">Translocase</keyword>
<proteinExistence type="inferred from homology"/>
<keyword evidence="15 17" id="KW-0472">Membrane</keyword>
<keyword evidence="13 17" id="KW-0830">Ubiquinone</keyword>
<dbReference type="Pfam" id="PF00361">
    <property type="entry name" value="Proton_antipo_M"/>
    <property type="match status" value="1"/>
</dbReference>
<feature type="transmembrane region" description="Helical" evidence="17">
    <location>
        <begin position="269"/>
        <end position="290"/>
    </location>
</feature>
<keyword evidence="10 17" id="KW-0249">Electron transport</keyword>
<dbReference type="GO" id="GO:0008137">
    <property type="term" value="F:NADH dehydrogenase (ubiquinone) activity"/>
    <property type="evidence" value="ECO:0007669"/>
    <property type="project" value="UniProtKB-EC"/>
</dbReference>
<evidence type="ECO:0000256" key="11">
    <source>
        <dbReference type="ARBA" id="ARBA00022989"/>
    </source>
</evidence>
<sequence>MTPSSFLFLTTTITGTIIALSSTSWLYLWMGMELNLLSFVPLIASSQTLQETEASVKYFIIQAIGSGVMLTAGILSVTHNSSDKTTELLISFTFMMSMIIKLGLAPCHQWLPHVMASIPWSMCLMLSTWQKIGPLMMLSTIAPRNSIPFVMSIAILSSLVGGMGGMNQSQLRTLLAYSSIGHMGWMLMAMNYSSNMFILYFSIYIIITTSLMFFMLQTNLLKANPITSIYSMPISSFLMLMLMMFSLGGLPPFLGFLPKWMIINSLTTGQMFIILSALISGSLMNLFYYFNMTFNFILSMKPLNKSKENVSMMSIVLTSACTLTPMIMYL</sequence>
<keyword evidence="7 17" id="KW-0812">Transmembrane</keyword>
<keyword evidence="14 17" id="KW-0496">Mitochondrion</keyword>
<name>A0A7G9UIY1_9ANNE</name>
<dbReference type="GO" id="GO:0005743">
    <property type="term" value="C:mitochondrial inner membrane"/>
    <property type="evidence" value="ECO:0007669"/>
    <property type="project" value="UniProtKB-SubCell"/>
</dbReference>
<feature type="transmembrane region" description="Helical" evidence="17">
    <location>
        <begin position="236"/>
        <end position="257"/>
    </location>
</feature>
<feature type="transmembrane region" description="Helical" evidence="17">
    <location>
        <begin position="7"/>
        <end position="28"/>
    </location>
</feature>
<feature type="transmembrane region" description="Helical" evidence="17">
    <location>
        <begin position="197"/>
        <end position="216"/>
    </location>
</feature>
<dbReference type="InterPro" id="IPR001750">
    <property type="entry name" value="ND/Mrp_TM"/>
</dbReference>
<keyword evidence="6 17" id="KW-0679">Respiratory chain</keyword>
<dbReference type="EMBL" id="MN830366">
    <property type="protein sequence ID" value="QNN93062.1"/>
    <property type="molecule type" value="Genomic_DNA"/>
</dbReference>
<feature type="transmembrane region" description="Helical" evidence="17">
    <location>
        <begin position="310"/>
        <end position="329"/>
    </location>
</feature>
<evidence type="ECO:0000256" key="8">
    <source>
        <dbReference type="ARBA" id="ARBA00022792"/>
    </source>
</evidence>
<dbReference type="PANTHER" id="PTHR46552">
    <property type="entry name" value="NADH-UBIQUINONE OXIDOREDUCTASE CHAIN 2"/>
    <property type="match status" value="1"/>
</dbReference>
<feature type="transmembrane region" description="Helical" evidence="17">
    <location>
        <begin position="58"/>
        <end position="76"/>
    </location>
</feature>
<evidence type="ECO:0000256" key="4">
    <source>
        <dbReference type="ARBA" id="ARBA00021008"/>
    </source>
</evidence>
<evidence type="ECO:0000259" key="18">
    <source>
        <dbReference type="Pfam" id="PF00361"/>
    </source>
</evidence>
<evidence type="ECO:0000256" key="12">
    <source>
        <dbReference type="ARBA" id="ARBA00023027"/>
    </source>
</evidence>
<comment type="subcellular location">
    <subcellularLocation>
        <location evidence="1 17">Mitochondrion inner membrane</location>
        <topology evidence="1 17">Multi-pass membrane protein</topology>
    </subcellularLocation>
</comment>
<evidence type="ECO:0000256" key="6">
    <source>
        <dbReference type="ARBA" id="ARBA00022660"/>
    </source>
</evidence>
<evidence type="ECO:0000256" key="15">
    <source>
        <dbReference type="ARBA" id="ARBA00023136"/>
    </source>
</evidence>
<comment type="catalytic activity">
    <reaction evidence="16 17">
        <text>a ubiquinone + NADH + 5 H(+)(in) = a ubiquinol + NAD(+) + 4 H(+)(out)</text>
        <dbReference type="Rhea" id="RHEA:29091"/>
        <dbReference type="Rhea" id="RHEA-COMP:9565"/>
        <dbReference type="Rhea" id="RHEA-COMP:9566"/>
        <dbReference type="ChEBI" id="CHEBI:15378"/>
        <dbReference type="ChEBI" id="CHEBI:16389"/>
        <dbReference type="ChEBI" id="CHEBI:17976"/>
        <dbReference type="ChEBI" id="CHEBI:57540"/>
        <dbReference type="ChEBI" id="CHEBI:57945"/>
        <dbReference type="EC" id="7.1.1.2"/>
    </reaction>
</comment>
<keyword evidence="12 17" id="KW-0520">NAD</keyword>
<dbReference type="GO" id="GO:0006120">
    <property type="term" value="P:mitochondrial electron transport, NADH to ubiquinone"/>
    <property type="evidence" value="ECO:0007669"/>
    <property type="project" value="InterPro"/>
</dbReference>
<evidence type="ECO:0000256" key="14">
    <source>
        <dbReference type="ARBA" id="ARBA00023128"/>
    </source>
</evidence>
<accession>A0A7G9UIY1</accession>
<feature type="transmembrane region" description="Helical" evidence="17">
    <location>
        <begin position="88"/>
        <end position="104"/>
    </location>
</feature>
<dbReference type="PRINTS" id="PR01436">
    <property type="entry name" value="NADHDHGNASE2"/>
</dbReference>
<keyword evidence="8 17" id="KW-0999">Mitochondrion inner membrane</keyword>
<evidence type="ECO:0000256" key="3">
    <source>
        <dbReference type="ARBA" id="ARBA00012944"/>
    </source>
</evidence>
<comment type="similarity">
    <text evidence="2 17">Belongs to the complex I subunit 2 family.</text>
</comment>
<evidence type="ECO:0000256" key="10">
    <source>
        <dbReference type="ARBA" id="ARBA00022982"/>
    </source>
</evidence>
<organism evidence="19">
    <name type="scientific">Platynereis sp. 2 PA-2020</name>
    <dbReference type="NCBI Taxonomy" id="2759232"/>
    <lineage>
        <taxon>Eukaryota</taxon>
        <taxon>Metazoa</taxon>
        <taxon>Spiralia</taxon>
        <taxon>Lophotrochozoa</taxon>
        <taxon>Annelida</taxon>
        <taxon>Polychaeta</taxon>
        <taxon>Errantia</taxon>
        <taxon>Phyllodocida</taxon>
        <taxon>Nereididae</taxon>
        <taxon>Platynereis</taxon>
    </lineage>
</organism>
<dbReference type="PANTHER" id="PTHR46552:SF1">
    <property type="entry name" value="NADH-UBIQUINONE OXIDOREDUCTASE CHAIN 2"/>
    <property type="match status" value="1"/>
</dbReference>
<feature type="domain" description="NADH:quinone oxidoreductase/Mrp antiporter transmembrane" evidence="18">
    <location>
        <begin position="22"/>
        <end position="282"/>
    </location>
</feature>
<evidence type="ECO:0000256" key="7">
    <source>
        <dbReference type="ARBA" id="ARBA00022692"/>
    </source>
</evidence>
<dbReference type="EC" id="7.1.1.2" evidence="3 17"/>
<evidence type="ECO:0000256" key="2">
    <source>
        <dbReference type="ARBA" id="ARBA00007012"/>
    </source>
</evidence>
<keyword evidence="5" id="KW-0813">Transport</keyword>
<evidence type="ECO:0000256" key="5">
    <source>
        <dbReference type="ARBA" id="ARBA00022448"/>
    </source>
</evidence>
<dbReference type="InterPro" id="IPR003917">
    <property type="entry name" value="NADH_UbQ_OxRdtase_chain2"/>
</dbReference>
<gene>
    <name evidence="19" type="primary">nad2</name>
</gene>
<evidence type="ECO:0000256" key="9">
    <source>
        <dbReference type="ARBA" id="ARBA00022967"/>
    </source>
</evidence>
<feature type="transmembrane region" description="Helical" evidence="17">
    <location>
        <begin position="149"/>
        <end position="168"/>
    </location>
</feature>
<feature type="transmembrane region" description="Helical" evidence="17">
    <location>
        <begin position="174"/>
        <end position="190"/>
    </location>
</feature>
<evidence type="ECO:0000256" key="1">
    <source>
        <dbReference type="ARBA" id="ARBA00004448"/>
    </source>
</evidence>
<evidence type="ECO:0000256" key="16">
    <source>
        <dbReference type="ARBA" id="ARBA00049551"/>
    </source>
</evidence>
<protein>
    <recommendedName>
        <fullName evidence="4 17">NADH-ubiquinone oxidoreductase chain 2</fullName>
        <ecNumber evidence="3 17">7.1.1.2</ecNumber>
    </recommendedName>
</protein>
<comment type="function">
    <text evidence="17">Core subunit of the mitochondrial membrane respiratory chain NADH dehydrogenase (Complex I) which catalyzes electron transfer from NADH through the respiratory chain, using ubiquinone as an electron acceptor. Essential for the catalytic activity and assembly of complex I.</text>
</comment>
<keyword evidence="11 17" id="KW-1133">Transmembrane helix</keyword>
<evidence type="ECO:0000256" key="13">
    <source>
        <dbReference type="ARBA" id="ARBA00023075"/>
    </source>
</evidence>
<geneLocation type="mitochondrion" evidence="19"/>